<reference evidence="3" key="2">
    <citation type="journal article" date="2021" name="PeerJ">
        <title>Extensive microbial diversity within the chicken gut microbiome revealed by metagenomics and culture.</title>
        <authorList>
            <person name="Gilroy R."/>
            <person name="Ravi A."/>
            <person name="Getino M."/>
            <person name="Pursley I."/>
            <person name="Horton D.L."/>
            <person name="Alikhan N.F."/>
            <person name="Baker D."/>
            <person name="Gharbi K."/>
            <person name="Hall N."/>
            <person name="Watson M."/>
            <person name="Adriaenssens E.M."/>
            <person name="Foster-Nyarko E."/>
            <person name="Jarju S."/>
            <person name="Secka A."/>
            <person name="Antonio M."/>
            <person name="Oren A."/>
            <person name="Chaudhuri R.R."/>
            <person name="La Ragione R."/>
            <person name="Hildebrand F."/>
            <person name="Pallen M.J."/>
        </authorList>
    </citation>
    <scope>NUCLEOTIDE SEQUENCE</scope>
    <source>
        <strain evidence="3">CHK154-7741</strain>
    </source>
</reference>
<comment type="caution">
    <text evidence="3">The sequence shown here is derived from an EMBL/GenBank/DDBJ whole genome shotgun (WGS) entry which is preliminary data.</text>
</comment>
<protein>
    <recommendedName>
        <fullName evidence="2">Glycine-rich domain-containing protein</fullName>
    </recommendedName>
</protein>
<evidence type="ECO:0000259" key="2">
    <source>
        <dbReference type="Pfam" id="PF21722"/>
    </source>
</evidence>
<keyword evidence="1" id="KW-0812">Transmembrane</keyword>
<keyword evidence="1" id="KW-0472">Membrane</keyword>
<organism evidence="3 4">
    <name type="scientific">Candidatus Limenecus avicola</name>
    <dbReference type="NCBI Taxonomy" id="2840847"/>
    <lineage>
        <taxon>Bacteria</taxon>
        <taxon>Bacillati</taxon>
        <taxon>Bacillota</taxon>
        <taxon>Clostridia</taxon>
        <taxon>Eubacteriales</taxon>
        <taxon>Clostridiaceae</taxon>
        <taxon>Clostridiaceae incertae sedis</taxon>
        <taxon>Candidatus Limenecus</taxon>
    </lineage>
</organism>
<dbReference type="Proteomes" id="UP000886748">
    <property type="component" value="Unassembled WGS sequence"/>
</dbReference>
<gene>
    <name evidence="3" type="ORF">IAD26_07675</name>
</gene>
<evidence type="ECO:0000256" key="1">
    <source>
        <dbReference type="SAM" id="Phobius"/>
    </source>
</evidence>
<accession>A0A9D1SRS3</accession>
<dbReference type="InterPro" id="IPR049304">
    <property type="entry name" value="Gly_rich_dom"/>
</dbReference>
<proteinExistence type="predicted"/>
<evidence type="ECO:0000313" key="4">
    <source>
        <dbReference type="Proteomes" id="UP000886748"/>
    </source>
</evidence>
<dbReference type="Pfam" id="PF21722">
    <property type="entry name" value="Gly_rich_2"/>
    <property type="match status" value="1"/>
</dbReference>
<reference evidence="3" key="1">
    <citation type="submission" date="2020-10" db="EMBL/GenBank/DDBJ databases">
        <authorList>
            <person name="Gilroy R."/>
        </authorList>
    </citation>
    <scope>NUCLEOTIDE SEQUENCE</scope>
    <source>
        <strain evidence="3">CHK154-7741</strain>
    </source>
</reference>
<dbReference type="EMBL" id="DVOD01000055">
    <property type="protein sequence ID" value="HIU92995.1"/>
    <property type="molecule type" value="Genomic_DNA"/>
</dbReference>
<feature type="domain" description="Glycine-rich" evidence="2">
    <location>
        <begin position="126"/>
        <end position="376"/>
    </location>
</feature>
<dbReference type="AlphaFoldDB" id="A0A9D1SRS3"/>
<name>A0A9D1SRS3_9CLOT</name>
<feature type="transmembrane region" description="Helical" evidence="1">
    <location>
        <begin position="20"/>
        <end position="38"/>
    </location>
</feature>
<sequence>MKKINWQKSAVYNGFSLAEALITLLVVCVITIASVPVITKKHRAKFNLPHGVYACYWNGDNLVAKYSINGKDSDGKVVYDSEEGRYACEFNPPTGAKNFVATIVGGGGGGAGAGAVVSSSSKIYTEPGNYTYTTPDSGLYKMLVVGGGGGGGDANASHRACTASTGGLAYVPFVFLAKDINLSVAVGNGGAAGVASTDGSKVGGRGGDSSIKNTHNNVNYATATGGWGGCSFYWKQLVKPRRNFTGYLSRFAISETEWGKPNGPSLLTGSWSTYAGSFYSGQPGIGYSMMSNAQTSEGVFLGPLTSTDHQNKKDKYNLLSKLSNYSDKFGVNFNSVTQRTNNLICQAGTWEKKSICKNYENHYGAGGGGGGQYNTSSSETNYDPIAGIGGFVGISYTPVYAGLGGEAGKVTQVPYAEMPQKTLLFPGKGGKGGQGAGDIRRRMLTSGQYQNNEVTMGLDGQPSYIKNGAHILQGSGAAKIIPKQEGTYSNAYNDDGMPVGQNGQLSDILTNKKTGTGGLGGMTDGNPSLDGTTQVMFQDGKEISSFNQIYGAGAGGGGGALSVDENGNIAIGNGGDGSSGLVFIQW</sequence>
<evidence type="ECO:0000313" key="3">
    <source>
        <dbReference type="EMBL" id="HIU92995.1"/>
    </source>
</evidence>
<keyword evidence="1" id="KW-1133">Transmembrane helix</keyword>